<keyword evidence="9 11" id="KW-1133">Transmembrane helix</keyword>
<dbReference type="Proteomes" id="UP000319836">
    <property type="component" value="Unassembled WGS sequence"/>
</dbReference>
<feature type="transmembrane region" description="Helical" evidence="11">
    <location>
        <begin position="154"/>
        <end position="176"/>
    </location>
</feature>
<dbReference type="Gene3D" id="2.70.150.10">
    <property type="entry name" value="Calcium-transporting ATPase, cytoplasmic transduction domain A"/>
    <property type="match status" value="1"/>
</dbReference>
<dbReference type="SMART" id="SM00746">
    <property type="entry name" value="TRASH"/>
    <property type="match status" value="1"/>
</dbReference>
<proteinExistence type="inferred from homology"/>
<dbReference type="Pfam" id="PF04945">
    <property type="entry name" value="YHS"/>
    <property type="match status" value="1"/>
</dbReference>
<feature type="transmembrane region" description="Helical" evidence="11">
    <location>
        <begin position="188"/>
        <end position="210"/>
    </location>
</feature>
<organism evidence="13 14">
    <name type="scientific">Eiseniibacteriota bacterium</name>
    <dbReference type="NCBI Taxonomy" id="2212470"/>
    <lineage>
        <taxon>Bacteria</taxon>
        <taxon>Candidatus Eiseniibacteriota</taxon>
    </lineage>
</organism>
<evidence type="ECO:0000256" key="6">
    <source>
        <dbReference type="ARBA" id="ARBA00022741"/>
    </source>
</evidence>
<dbReference type="InterPro" id="IPR045800">
    <property type="entry name" value="HMBD"/>
</dbReference>
<dbReference type="Pfam" id="PF00702">
    <property type="entry name" value="Hydrolase"/>
    <property type="match status" value="1"/>
</dbReference>
<dbReference type="SFLD" id="SFLDG00002">
    <property type="entry name" value="C1.7:_P-type_atpase_like"/>
    <property type="match status" value="1"/>
</dbReference>
<dbReference type="InterPro" id="IPR018303">
    <property type="entry name" value="ATPase_P-typ_P_site"/>
</dbReference>
<feature type="transmembrane region" description="Helical" evidence="11">
    <location>
        <begin position="749"/>
        <end position="771"/>
    </location>
</feature>
<dbReference type="Pfam" id="PF19335">
    <property type="entry name" value="HMBD"/>
    <property type="match status" value="1"/>
</dbReference>
<keyword evidence="8" id="KW-1278">Translocase</keyword>
<dbReference type="GO" id="GO:0005524">
    <property type="term" value="F:ATP binding"/>
    <property type="evidence" value="ECO:0007669"/>
    <property type="project" value="UniProtKB-UniRule"/>
</dbReference>
<dbReference type="InterPro" id="IPR023214">
    <property type="entry name" value="HAD_sf"/>
</dbReference>
<comment type="subcellular location">
    <subcellularLocation>
        <location evidence="1">Cell membrane</location>
        <topology evidence="1">Multi-pass membrane protein</topology>
    </subcellularLocation>
</comment>
<dbReference type="NCBIfam" id="TIGR01494">
    <property type="entry name" value="ATPase_P-type"/>
    <property type="match status" value="1"/>
</dbReference>
<evidence type="ECO:0000256" key="4">
    <source>
        <dbReference type="ARBA" id="ARBA00022692"/>
    </source>
</evidence>
<dbReference type="InterPro" id="IPR011017">
    <property type="entry name" value="TRASH_dom"/>
</dbReference>
<dbReference type="GO" id="GO:0016491">
    <property type="term" value="F:oxidoreductase activity"/>
    <property type="evidence" value="ECO:0007669"/>
    <property type="project" value="InterPro"/>
</dbReference>
<evidence type="ECO:0000256" key="8">
    <source>
        <dbReference type="ARBA" id="ARBA00022967"/>
    </source>
</evidence>
<dbReference type="SUPFAM" id="SSF81653">
    <property type="entry name" value="Calcium ATPase, transduction domain A"/>
    <property type="match status" value="1"/>
</dbReference>
<evidence type="ECO:0000313" key="13">
    <source>
        <dbReference type="EMBL" id="TMQ70360.1"/>
    </source>
</evidence>
<dbReference type="SFLD" id="SFLDF00027">
    <property type="entry name" value="p-type_atpase"/>
    <property type="match status" value="1"/>
</dbReference>
<dbReference type="NCBIfam" id="TIGR01511">
    <property type="entry name" value="ATPase-IB1_Cu"/>
    <property type="match status" value="1"/>
</dbReference>
<dbReference type="InterPro" id="IPR036412">
    <property type="entry name" value="HAD-like_sf"/>
</dbReference>
<dbReference type="GO" id="GO:0043682">
    <property type="term" value="F:P-type divalent copper transporter activity"/>
    <property type="evidence" value="ECO:0007669"/>
    <property type="project" value="TreeGrafter"/>
</dbReference>
<name>A0A538U3A1_UNCEI</name>
<dbReference type="InterPro" id="IPR023298">
    <property type="entry name" value="ATPase_P-typ_TM_dom_sf"/>
</dbReference>
<feature type="transmembrane region" description="Helical" evidence="11">
    <location>
        <begin position="122"/>
        <end position="142"/>
    </location>
</feature>
<dbReference type="Pfam" id="PF00122">
    <property type="entry name" value="E1-E2_ATPase"/>
    <property type="match status" value="1"/>
</dbReference>
<dbReference type="SFLD" id="SFLDS00003">
    <property type="entry name" value="Haloacid_Dehalogenase"/>
    <property type="match status" value="1"/>
</dbReference>
<dbReference type="SUPFAM" id="SSF47240">
    <property type="entry name" value="Ferritin-like"/>
    <property type="match status" value="1"/>
</dbReference>
<dbReference type="Gene3D" id="3.40.1110.10">
    <property type="entry name" value="Calcium-transporting ATPase, cytoplasmic domain N"/>
    <property type="match status" value="1"/>
</dbReference>
<dbReference type="CDD" id="cd02094">
    <property type="entry name" value="P-type_ATPase_Cu-like"/>
    <property type="match status" value="1"/>
</dbReference>
<evidence type="ECO:0000256" key="9">
    <source>
        <dbReference type="ARBA" id="ARBA00022989"/>
    </source>
</evidence>
<evidence type="ECO:0000256" key="7">
    <source>
        <dbReference type="ARBA" id="ARBA00022840"/>
    </source>
</evidence>
<reference evidence="13 14" key="1">
    <citation type="journal article" date="2019" name="Nat. Microbiol.">
        <title>Mediterranean grassland soil C-N compound turnover is dependent on rainfall and depth, and is mediated by genomically divergent microorganisms.</title>
        <authorList>
            <person name="Diamond S."/>
            <person name="Andeer P.F."/>
            <person name="Li Z."/>
            <person name="Crits-Christoph A."/>
            <person name="Burstein D."/>
            <person name="Anantharaman K."/>
            <person name="Lane K.R."/>
            <person name="Thomas B.C."/>
            <person name="Pan C."/>
            <person name="Northen T.R."/>
            <person name="Banfield J.F."/>
        </authorList>
    </citation>
    <scope>NUCLEOTIDE SEQUENCE [LARGE SCALE GENOMIC DNA]</scope>
    <source>
        <strain evidence="13">WS_10</strain>
    </source>
</reference>
<dbReference type="InterPro" id="IPR044492">
    <property type="entry name" value="P_typ_ATPase_HD_dom"/>
</dbReference>
<dbReference type="InterPro" id="IPR027256">
    <property type="entry name" value="P-typ_ATPase_IB"/>
</dbReference>
<feature type="transmembrane region" description="Helical" evidence="11">
    <location>
        <begin position="383"/>
        <end position="402"/>
    </location>
</feature>
<feature type="transmembrane region" description="Helical" evidence="11">
    <location>
        <begin position="225"/>
        <end position="244"/>
    </location>
</feature>
<keyword evidence="6 11" id="KW-0547">Nucleotide-binding</keyword>
<evidence type="ECO:0000256" key="10">
    <source>
        <dbReference type="ARBA" id="ARBA00023136"/>
    </source>
</evidence>
<dbReference type="PANTHER" id="PTHR43520:SF8">
    <property type="entry name" value="P-TYPE CU(+) TRANSPORTER"/>
    <property type="match status" value="1"/>
</dbReference>
<dbReference type="InterPro" id="IPR059000">
    <property type="entry name" value="ATPase_P-type_domA"/>
</dbReference>
<dbReference type="InterPro" id="IPR001757">
    <property type="entry name" value="P_typ_ATPase"/>
</dbReference>
<dbReference type="GO" id="GO:0005507">
    <property type="term" value="F:copper ion binding"/>
    <property type="evidence" value="ECO:0007669"/>
    <property type="project" value="TreeGrafter"/>
</dbReference>
<dbReference type="Gene3D" id="1.10.620.20">
    <property type="entry name" value="Ribonucleotide Reductase, subunit A"/>
    <property type="match status" value="1"/>
</dbReference>
<dbReference type="InterPro" id="IPR023299">
    <property type="entry name" value="ATPase_P-typ_cyto_dom_N"/>
</dbReference>
<dbReference type="Gene3D" id="3.40.50.1000">
    <property type="entry name" value="HAD superfamily/HAD-like"/>
    <property type="match status" value="1"/>
</dbReference>
<dbReference type="PRINTS" id="PR00119">
    <property type="entry name" value="CATATPASE"/>
</dbReference>
<comment type="caution">
    <text evidence="13">The sequence shown here is derived from an EMBL/GenBank/DDBJ whole genome shotgun (WGS) entry which is preliminary data.</text>
</comment>
<gene>
    <name evidence="13" type="ORF">E6K80_08735</name>
</gene>
<feature type="transmembrane region" description="Helical" evidence="11">
    <location>
        <begin position="408"/>
        <end position="431"/>
    </location>
</feature>
<dbReference type="AlphaFoldDB" id="A0A538U3A1"/>
<dbReference type="FunFam" id="2.70.150.10:FF:000020">
    <property type="entry name" value="Copper-exporting P-type ATPase A"/>
    <property type="match status" value="1"/>
</dbReference>
<keyword evidence="3 11" id="KW-1003">Cell membrane</keyword>
<dbReference type="GO" id="GO:0016887">
    <property type="term" value="F:ATP hydrolysis activity"/>
    <property type="evidence" value="ECO:0007669"/>
    <property type="project" value="InterPro"/>
</dbReference>
<evidence type="ECO:0000313" key="14">
    <source>
        <dbReference type="Proteomes" id="UP000319836"/>
    </source>
</evidence>
<sequence>MSTLPHTTPAPDTAKELDPVCGMTVRSESPHHTTYHGRTYRFCSAGCLAKFTADPKRYLAPKPPAHPAARTPEATEYTCPMHPEVRQSKPGACPKCGMALEPLTVSIADEENPELVDMRRRFWICVALTAPLLLMMIGAFLPGQPVHRLVPMSVAGWIELALASPVVLWGGGPFFARFWQSLVNRSPNMFTLIGLGIAVAYLYSVAAVLVPEIFPESFRDSSGRVGTYFEAAAAIVTLVLLGQVMELEARSQTSAAIKSLLGMAPTTARRIGADGREEDVPLDQVHVGDRLRVRPGEKVPVDGVVLEGRSSVDEALVSGEPIPVEKETGSPLVGATINGTGSLIMRAERVGADTLLSRIVQLVAQAQRSRAPIQRLADQVSSWFVPTVVAIAVLTFVIWASAGPQPRMAYAIVNAVAVLIIACPCALGLATPMSIMVAVGKGATMGVLFKNAEAIETLRTVDALVFDKTGTLTEGKPKLVRMAVADGGQEADALRVAASLERGSEHPLAAAIVSAAQERRLALGDATDFVAVSGKGVRGRVDARPVALGNAALMADLHLDVGPLETGAKRMREEGQTAMYVAVDGRVVAVIGVADPIKPTTPEAIRRLHEDGVRLVMLTGDNRHTAEAVARQLGIDEVHAEVLPEHKAEVVKRLQDQAQVVAMAGDGINDAPALARANVGIAMGTGTDVAMESADLTLVRGDLRGIVRARLLSRATMSNIRQNLFFAFVYNALGVPIAAGVLYPLTGLLLSPVFAAAAMSFSSVSVIANALRLRSRRFA</sequence>
<keyword evidence="7 11" id="KW-0067">ATP-binding</keyword>
<keyword evidence="5 11" id="KW-0479">Metal-binding</keyword>
<dbReference type="PRINTS" id="PR00943">
    <property type="entry name" value="CUATPASE"/>
</dbReference>
<evidence type="ECO:0000256" key="3">
    <source>
        <dbReference type="ARBA" id="ARBA00022475"/>
    </source>
</evidence>
<evidence type="ECO:0000256" key="1">
    <source>
        <dbReference type="ARBA" id="ARBA00004651"/>
    </source>
</evidence>
<dbReference type="SUPFAM" id="SSF56784">
    <property type="entry name" value="HAD-like"/>
    <property type="match status" value="1"/>
</dbReference>
<accession>A0A538U3A1</accession>
<dbReference type="InterPro" id="IPR008250">
    <property type="entry name" value="ATPase_P-typ_transduc_dom_A_sf"/>
</dbReference>
<evidence type="ECO:0000256" key="5">
    <source>
        <dbReference type="ARBA" id="ARBA00022723"/>
    </source>
</evidence>
<dbReference type="InterPro" id="IPR009078">
    <property type="entry name" value="Ferritin-like_SF"/>
</dbReference>
<feature type="transmembrane region" description="Helical" evidence="11">
    <location>
        <begin position="724"/>
        <end position="743"/>
    </location>
</feature>
<evidence type="ECO:0000259" key="12">
    <source>
        <dbReference type="SMART" id="SM00746"/>
    </source>
</evidence>
<evidence type="ECO:0000256" key="11">
    <source>
        <dbReference type="RuleBase" id="RU362081"/>
    </source>
</evidence>
<dbReference type="EMBL" id="VBPA01000213">
    <property type="protein sequence ID" value="TMQ70360.1"/>
    <property type="molecule type" value="Genomic_DNA"/>
</dbReference>
<dbReference type="GO" id="GO:0005886">
    <property type="term" value="C:plasma membrane"/>
    <property type="evidence" value="ECO:0007669"/>
    <property type="project" value="UniProtKB-SubCell"/>
</dbReference>
<dbReference type="InterPro" id="IPR007029">
    <property type="entry name" value="YHS_dom"/>
</dbReference>
<feature type="domain" description="TRASH" evidence="12">
    <location>
        <begin position="18"/>
        <end position="55"/>
    </location>
</feature>
<dbReference type="SUPFAM" id="SSF81665">
    <property type="entry name" value="Calcium ATPase, transmembrane domain M"/>
    <property type="match status" value="1"/>
</dbReference>
<dbReference type="GO" id="GO:0055070">
    <property type="term" value="P:copper ion homeostasis"/>
    <property type="evidence" value="ECO:0007669"/>
    <property type="project" value="TreeGrafter"/>
</dbReference>
<dbReference type="InterPro" id="IPR012348">
    <property type="entry name" value="RNR-like"/>
</dbReference>
<evidence type="ECO:0000256" key="2">
    <source>
        <dbReference type="ARBA" id="ARBA00006024"/>
    </source>
</evidence>
<comment type="similarity">
    <text evidence="2 11">Belongs to the cation transport ATPase (P-type) (TC 3.A.3) family. Type IB subfamily.</text>
</comment>
<dbReference type="PANTHER" id="PTHR43520">
    <property type="entry name" value="ATP7, ISOFORM B"/>
    <property type="match status" value="1"/>
</dbReference>
<dbReference type="PROSITE" id="PS00154">
    <property type="entry name" value="ATPASE_E1_E2"/>
    <property type="match status" value="1"/>
</dbReference>
<protein>
    <submittedName>
        <fullName evidence="13">Heavy metal translocating P-type ATPase</fullName>
    </submittedName>
</protein>
<keyword evidence="10 11" id="KW-0472">Membrane</keyword>
<keyword evidence="4 11" id="KW-0812">Transmembrane</keyword>
<dbReference type="NCBIfam" id="TIGR01525">
    <property type="entry name" value="ATPase-IB_hvy"/>
    <property type="match status" value="1"/>
</dbReference>